<dbReference type="PANTHER" id="PTHR22696">
    <property type="entry name" value="E3 UBIQUITIN-PROTEIN LIGASE RNF26"/>
    <property type="match status" value="1"/>
</dbReference>
<feature type="compositionally biased region" description="Pro residues" evidence="3">
    <location>
        <begin position="103"/>
        <end position="115"/>
    </location>
</feature>
<dbReference type="GO" id="GO:0006511">
    <property type="term" value="P:ubiquitin-dependent protein catabolic process"/>
    <property type="evidence" value="ECO:0007669"/>
    <property type="project" value="TreeGrafter"/>
</dbReference>
<gene>
    <name evidence="5" type="ORF">Vbra_3521</name>
</gene>
<reference evidence="5 6" key="1">
    <citation type="submission" date="2014-11" db="EMBL/GenBank/DDBJ databases">
        <authorList>
            <person name="Zhu J."/>
            <person name="Qi W."/>
            <person name="Song R."/>
        </authorList>
    </citation>
    <scope>NUCLEOTIDE SEQUENCE [LARGE SCALE GENOMIC DNA]</scope>
</reference>
<dbReference type="SUPFAM" id="SSF57850">
    <property type="entry name" value="RING/U-box"/>
    <property type="match status" value="1"/>
</dbReference>
<dbReference type="PANTHER" id="PTHR22696:SF1">
    <property type="entry name" value="E3 UBIQUITIN-PROTEIN LIGASE RNF26"/>
    <property type="match status" value="1"/>
</dbReference>
<sequence>MSIIKEASETPQAPDVPLAGPISASTPTPSDSTNARMVDGEATGSTGNTHAVGMPSPADRPPPPPPSPPPPPPPPDATQATRMPMVVQRQWDGRVPIFLTAQPPRPRPPPPPLIAKPPAGQVRTRRRFTHQRPQLHVPSVEPLSPSTVAAAARTGRPPRQAEAPPPQPSQETSEGSGQSLSAHGHGREASPEEEPAVEPSTSPSRAEVDRRGVEGMSIGEKASSGTGAIAAVAAYVPCPAHPPPPPPRPSPAAMSTTRCTRPHRTIRVPVVVMDLSVPPPPAHPLSVRPTASWSAAAWEREHHLLGQMRREKEELMRQLQEAKRKLASAADDAENIKCAVCLDNRRKVVLIPCHHLRLSAECAGELMWGPPAERLCPICRQPITKTEQVFV</sequence>
<dbReference type="OrthoDB" id="311952at2759"/>
<feature type="coiled-coil region" evidence="2">
    <location>
        <begin position="305"/>
        <end position="339"/>
    </location>
</feature>
<dbReference type="EMBL" id="CDMY01000077">
    <property type="protein sequence ID" value="CEL92415.1"/>
    <property type="molecule type" value="Genomic_DNA"/>
</dbReference>
<dbReference type="InParanoid" id="A0A0G4EAB2"/>
<keyword evidence="1" id="KW-0862">Zinc</keyword>
<feature type="domain" description="RING-type" evidence="4">
    <location>
        <begin position="338"/>
        <end position="380"/>
    </location>
</feature>
<evidence type="ECO:0000313" key="5">
    <source>
        <dbReference type="EMBL" id="CEL92415.1"/>
    </source>
</evidence>
<dbReference type="AlphaFoldDB" id="A0A0G4EAB2"/>
<dbReference type="VEuPathDB" id="CryptoDB:Vbra_3521"/>
<name>A0A0G4EAB2_VITBC</name>
<dbReference type="PROSITE" id="PS50089">
    <property type="entry name" value="ZF_RING_2"/>
    <property type="match status" value="1"/>
</dbReference>
<keyword evidence="2" id="KW-0175">Coiled coil</keyword>
<protein>
    <recommendedName>
        <fullName evidence="4">RING-type domain-containing protein</fullName>
    </recommendedName>
</protein>
<feature type="compositionally biased region" description="Pro residues" evidence="3">
    <location>
        <begin position="58"/>
        <end position="76"/>
    </location>
</feature>
<feature type="region of interest" description="Disordered" evidence="3">
    <location>
        <begin position="1"/>
        <end position="211"/>
    </location>
</feature>
<keyword evidence="1" id="KW-0479">Metal-binding</keyword>
<keyword evidence="6" id="KW-1185">Reference proteome</keyword>
<dbReference type="Pfam" id="PF13920">
    <property type="entry name" value="zf-C3HC4_3"/>
    <property type="match status" value="1"/>
</dbReference>
<evidence type="ECO:0000256" key="2">
    <source>
        <dbReference type="SAM" id="Coils"/>
    </source>
</evidence>
<organism evidence="5 6">
    <name type="scientific">Vitrella brassicaformis (strain CCMP3155)</name>
    <dbReference type="NCBI Taxonomy" id="1169540"/>
    <lineage>
        <taxon>Eukaryota</taxon>
        <taxon>Sar</taxon>
        <taxon>Alveolata</taxon>
        <taxon>Colpodellida</taxon>
        <taxon>Vitrellaceae</taxon>
        <taxon>Vitrella</taxon>
    </lineage>
</organism>
<dbReference type="Proteomes" id="UP000041254">
    <property type="component" value="Unassembled WGS sequence"/>
</dbReference>
<evidence type="ECO:0000259" key="4">
    <source>
        <dbReference type="PROSITE" id="PS50089"/>
    </source>
</evidence>
<dbReference type="GO" id="GO:0016567">
    <property type="term" value="P:protein ubiquitination"/>
    <property type="evidence" value="ECO:0007669"/>
    <property type="project" value="TreeGrafter"/>
</dbReference>
<dbReference type="Gene3D" id="3.30.40.10">
    <property type="entry name" value="Zinc/RING finger domain, C3HC4 (zinc finger)"/>
    <property type="match status" value="1"/>
</dbReference>
<evidence type="ECO:0000313" key="6">
    <source>
        <dbReference type="Proteomes" id="UP000041254"/>
    </source>
</evidence>
<evidence type="ECO:0000256" key="1">
    <source>
        <dbReference type="PROSITE-ProRule" id="PRU00175"/>
    </source>
</evidence>
<dbReference type="InterPro" id="IPR001841">
    <property type="entry name" value="Znf_RING"/>
</dbReference>
<dbReference type="InterPro" id="IPR013083">
    <property type="entry name" value="Znf_RING/FYVE/PHD"/>
</dbReference>
<dbReference type="GO" id="GO:0008270">
    <property type="term" value="F:zinc ion binding"/>
    <property type="evidence" value="ECO:0007669"/>
    <property type="project" value="UniProtKB-KW"/>
</dbReference>
<keyword evidence="1" id="KW-0863">Zinc-finger</keyword>
<evidence type="ECO:0000256" key="3">
    <source>
        <dbReference type="SAM" id="MobiDB-lite"/>
    </source>
</evidence>
<dbReference type="GO" id="GO:0061630">
    <property type="term" value="F:ubiquitin protein ligase activity"/>
    <property type="evidence" value="ECO:0007669"/>
    <property type="project" value="TreeGrafter"/>
</dbReference>
<feature type="compositionally biased region" description="Polar residues" evidence="3">
    <location>
        <begin position="23"/>
        <end position="35"/>
    </location>
</feature>
<accession>A0A0G4EAB2</accession>
<proteinExistence type="predicted"/>